<dbReference type="InterPro" id="IPR002999">
    <property type="entry name" value="Tudor"/>
</dbReference>
<proteinExistence type="predicted"/>
<dbReference type="SMART" id="SM00443">
    <property type="entry name" value="G_patch"/>
    <property type="match status" value="1"/>
</dbReference>
<dbReference type="AlphaFoldDB" id="A0A7R8X2B9"/>
<dbReference type="GO" id="GO:0000978">
    <property type="term" value="F:RNA polymerase II cis-regulatory region sequence-specific DNA binding"/>
    <property type="evidence" value="ECO:0007669"/>
    <property type="project" value="TreeGrafter"/>
</dbReference>
<dbReference type="CDD" id="cd20384">
    <property type="entry name" value="Tudor_ZGPAT"/>
    <property type="match status" value="1"/>
</dbReference>
<evidence type="ECO:0000259" key="16">
    <source>
        <dbReference type="PROSITE" id="PS50304"/>
    </source>
</evidence>
<dbReference type="Gene3D" id="2.30.30.140">
    <property type="match status" value="1"/>
</dbReference>
<dbReference type="PANTHER" id="PTHR46297:SF1">
    <property type="entry name" value="ZINC FINGER CCCH-TYPE WITH G PATCH DOMAIN-CONTAINING PROTEIN"/>
    <property type="match status" value="1"/>
</dbReference>
<dbReference type="EMBL" id="CAJPEV010000268">
    <property type="protein sequence ID" value="CAG0883198.1"/>
    <property type="molecule type" value="Genomic_DNA"/>
</dbReference>
<dbReference type="Gene3D" id="2.30.30.1190">
    <property type="match status" value="1"/>
</dbReference>
<keyword evidence="4" id="KW-0678">Repressor</keyword>
<evidence type="ECO:0000256" key="7">
    <source>
        <dbReference type="ARBA" id="ARBA00022833"/>
    </source>
</evidence>
<evidence type="ECO:0000256" key="9">
    <source>
        <dbReference type="ARBA" id="ARBA00023125"/>
    </source>
</evidence>
<feature type="zinc finger region" description="C3H1-type" evidence="12">
    <location>
        <begin position="161"/>
        <end position="189"/>
    </location>
</feature>
<evidence type="ECO:0000259" key="15">
    <source>
        <dbReference type="PROSITE" id="PS50174"/>
    </source>
</evidence>
<feature type="region of interest" description="Disordered" evidence="13">
    <location>
        <begin position="40"/>
        <end position="68"/>
    </location>
</feature>
<evidence type="ECO:0000256" key="2">
    <source>
        <dbReference type="ARBA" id="ARBA00004123"/>
    </source>
</evidence>
<keyword evidence="9" id="KW-0238">DNA-binding</keyword>
<dbReference type="OrthoDB" id="5842926at2759"/>
<feature type="domain" description="C3H1-type" evidence="14">
    <location>
        <begin position="161"/>
        <end position="189"/>
    </location>
</feature>
<evidence type="ECO:0000256" key="8">
    <source>
        <dbReference type="ARBA" id="ARBA00023015"/>
    </source>
</evidence>
<evidence type="ECO:0000256" key="10">
    <source>
        <dbReference type="ARBA" id="ARBA00023163"/>
    </source>
</evidence>
<dbReference type="EMBL" id="LR899785">
    <property type="protein sequence ID" value="CAD7242437.1"/>
    <property type="molecule type" value="Genomic_DNA"/>
</dbReference>
<sequence>MDTALKEQLDNLEQALLVSSGPEREELKNLRDELKILLEESSSKSGDTLKPFQEPVQSDDQYPCDKQEKPLDDEFTAFQSEIAALEGGPSTSGCNGLHEESSGLKHDSMDSLVGLKCRAPFKSPWGSSRYHNAVIFHVEPSELQKNMADIEVKVLFLQPTELKMLPCPYYMDGNCRFEDAKCKFSHGHIVKLHDLMDYGEPEFKNFKPGMMCLGKESDGLWYSALLEAIQGEECIIRWVHSGKEKSLQLHDLLPSGAVSMAEEDDGEEEDNDIYQRDANLVSSSLLDEGDDDFIPHCAWRIPLDRQLGEWEKHTKGIGSKLMAKMGYVLGQGLGRRGEGRTEPVEAVVLPAGKSLDHCMALRELSGDGCLSQAEQKMRKLQKQAEKQSQREYERQMTQTDVFDFINSKLSAEPGSSSGVPHQEPEKVKVASTKSLNVGHLKVSQDITKTEKELHHLKKSLQRHSKDSGLTEGIGKKISDKEAHLMKLKASQHAIQNEQLQRKNSKKLSIF</sequence>
<keyword evidence="11" id="KW-0539">Nucleus</keyword>
<dbReference type="SMART" id="SM00333">
    <property type="entry name" value="TUDOR"/>
    <property type="match status" value="1"/>
</dbReference>
<dbReference type="Pfam" id="PF01585">
    <property type="entry name" value="G-patch"/>
    <property type="match status" value="1"/>
</dbReference>
<dbReference type="GO" id="GO:0001227">
    <property type="term" value="F:DNA-binding transcription repressor activity, RNA polymerase II-specific"/>
    <property type="evidence" value="ECO:0007669"/>
    <property type="project" value="TreeGrafter"/>
</dbReference>
<keyword evidence="10" id="KW-0804">Transcription</keyword>
<evidence type="ECO:0000256" key="13">
    <source>
        <dbReference type="SAM" id="MobiDB-lite"/>
    </source>
</evidence>
<gene>
    <name evidence="17" type="ORF">DSTB1V02_LOCUS2403</name>
</gene>
<evidence type="ECO:0000256" key="12">
    <source>
        <dbReference type="PROSITE-ProRule" id="PRU00723"/>
    </source>
</evidence>
<comment type="function">
    <text evidence="1">Transcription repressor.</text>
</comment>
<dbReference type="SMART" id="SM00356">
    <property type="entry name" value="ZnF_C3H1"/>
    <property type="match status" value="1"/>
</dbReference>
<dbReference type="InterPro" id="IPR000571">
    <property type="entry name" value="Znf_CCCH"/>
</dbReference>
<dbReference type="PROSITE" id="PS50174">
    <property type="entry name" value="G_PATCH"/>
    <property type="match status" value="1"/>
</dbReference>
<evidence type="ECO:0000313" key="17">
    <source>
        <dbReference type="EMBL" id="CAD7242437.1"/>
    </source>
</evidence>
<dbReference type="GO" id="GO:0008270">
    <property type="term" value="F:zinc ion binding"/>
    <property type="evidence" value="ECO:0007669"/>
    <property type="project" value="UniProtKB-KW"/>
</dbReference>
<dbReference type="PROSITE" id="PS50304">
    <property type="entry name" value="TUDOR"/>
    <property type="match status" value="1"/>
</dbReference>
<dbReference type="Proteomes" id="UP000677054">
    <property type="component" value="Unassembled WGS sequence"/>
</dbReference>
<evidence type="ECO:0000259" key="14">
    <source>
        <dbReference type="PROSITE" id="PS50103"/>
    </source>
</evidence>
<keyword evidence="5 12" id="KW-0479">Metal-binding</keyword>
<feature type="domain" description="G-patch" evidence="15">
    <location>
        <begin position="314"/>
        <end position="360"/>
    </location>
</feature>
<evidence type="ECO:0000256" key="6">
    <source>
        <dbReference type="ARBA" id="ARBA00022771"/>
    </source>
</evidence>
<keyword evidence="7 12" id="KW-0862">Zinc</keyword>
<reference evidence="17" key="1">
    <citation type="submission" date="2020-11" db="EMBL/GenBank/DDBJ databases">
        <authorList>
            <person name="Tran Van P."/>
        </authorList>
    </citation>
    <scope>NUCLEOTIDE SEQUENCE</scope>
</reference>
<dbReference type="PANTHER" id="PTHR46297">
    <property type="entry name" value="ZINC FINGER CCCH-TYPE WITH G PATCH DOMAIN-CONTAINING PROTEIN"/>
    <property type="match status" value="1"/>
</dbReference>
<evidence type="ECO:0000256" key="11">
    <source>
        <dbReference type="ARBA" id="ARBA00023242"/>
    </source>
</evidence>
<dbReference type="GO" id="GO:0005634">
    <property type="term" value="C:nucleus"/>
    <property type="evidence" value="ECO:0007669"/>
    <property type="project" value="UniProtKB-SubCell"/>
</dbReference>
<evidence type="ECO:0000256" key="1">
    <source>
        <dbReference type="ARBA" id="ARBA00004062"/>
    </source>
</evidence>
<keyword evidence="6 12" id="KW-0863">Zinc-finger</keyword>
<protein>
    <recommendedName>
        <fullName evidence="3">Zinc finger CCCH-type with G patch domain-containing protein</fullName>
    </recommendedName>
</protein>
<keyword evidence="8" id="KW-0805">Transcription regulation</keyword>
<evidence type="ECO:0000313" key="18">
    <source>
        <dbReference type="Proteomes" id="UP000677054"/>
    </source>
</evidence>
<dbReference type="PROSITE" id="PS50103">
    <property type="entry name" value="ZF_C3H1"/>
    <property type="match status" value="1"/>
</dbReference>
<evidence type="ECO:0000256" key="5">
    <source>
        <dbReference type="ARBA" id="ARBA00022723"/>
    </source>
</evidence>
<evidence type="ECO:0000256" key="3">
    <source>
        <dbReference type="ARBA" id="ARBA00022414"/>
    </source>
</evidence>
<accession>A0A7R8X2B9</accession>
<name>A0A7R8X2B9_9CRUS</name>
<evidence type="ECO:0000256" key="4">
    <source>
        <dbReference type="ARBA" id="ARBA00022491"/>
    </source>
</evidence>
<comment type="subcellular location">
    <subcellularLocation>
        <location evidence="2">Nucleus</location>
    </subcellularLocation>
</comment>
<feature type="domain" description="Tudor" evidence="16">
    <location>
        <begin position="205"/>
        <end position="262"/>
    </location>
</feature>
<dbReference type="InterPro" id="IPR000467">
    <property type="entry name" value="G_patch_dom"/>
</dbReference>
<organism evidence="17">
    <name type="scientific">Darwinula stevensoni</name>
    <dbReference type="NCBI Taxonomy" id="69355"/>
    <lineage>
        <taxon>Eukaryota</taxon>
        <taxon>Metazoa</taxon>
        <taxon>Ecdysozoa</taxon>
        <taxon>Arthropoda</taxon>
        <taxon>Crustacea</taxon>
        <taxon>Oligostraca</taxon>
        <taxon>Ostracoda</taxon>
        <taxon>Podocopa</taxon>
        <taxon>Podocopida</taxon>
        <taxon>Darwinulocopina</taxon>
        <taxon>Darwinuloidea</taxon>
        <taxon>Darwinulidae</taxon>
        <taxon>Darwinula</taxon>
    </lineage>
</organism>
<keyword evidence="18" id="KW-1185">Reference proteome</keyword>